<name>A0A1S1NXP4_9GAMM</name>
<proteinExistence type="inferred from homology"/>
<dbReference type="PIRSF" id="PIRSF004808">
    <property type="entry name" value="LasT"/>
    <property type="match status" value="1"/>
</dbReference>
<keyword evidence="3 7" id="KW-0808">Transferase</keyword>
<feature type="compositionally biased region" description="Polar residues" evidence="6">
    <location>
        <begin position="237"/>
        <end position="249"/>
    </location>
</feature>
<comment type="catalytic activity">
    <reaction evidence="5">
        <text>cytidine(32) in tRNA + S-adenosyl-L-methionine = 2'-O-methylcytidine(32) in tRNA + S-adenosyl-L-homocysteine + H(+)</text>
        <dbReference type="Rhea" id="RHEA:42932"/>
        <dbReference type="Rhea" id="RHEA-COMP:10288"/>
        <dbReference type="Rhea" id="RHEA-COMP:10289"/>
        <dbReference type="ChEBI" id="CHEBI:15378"/>
        <dbReference type="ChEBI" id="CHEBI:57856"/>
        <dbReference type="ChEBI" id="CHEBI:59789"/>
        <dbReference type="ChEBI" id="CHEBI:74495"/>
        <dbReference type="ChEBI" id="CHEBI:82748"/>
        <dbReference type="EC" id="2.1.1.200"/>
    </reaction>
</comment>
<comment type="function">
    <text evidence="5">Catalyzes the formation of 2'O-methylated cytidine (Cm32) or 2'O-methylated uridine (Um32) at position 32 in tRNA.</text>
</comment>
<keyword evidence="5" id="KW-0963">Cytoplasm</keyword>
<keyword evidence="8" id="KW-1185">Reference proteome</keyword>
<dbReference type="EC" id="2.1.1.200" evidence="5"/>
<dbReference type="InterPro" id="IPR001537">
    <property type="entry name" value="SpoU_MeTrfase"/>
</dbReference>
<dbReference type="RefSeq" id="WP_070977744.1">
    <property type="nucleotide sequence ID" value="NZ_CP043420.1"/>
</dbReference>
<dbReference type="GO" id="GO:0005829">
    <property type="term" value="C:cytosol"/>
    <property type="evidence" value="ECO:0007669"/>
    <property type="project" value="TreeGrafter"/>
</dbReference>
<keyword evidence="2 5" id="KW-0489">Methyltransferase</keyword>
<dbReference type="InterPro" id="IPR004384">
    <property type="entry name" value="RNA_MeTrfase_TrmJ/LasT"/>
</dbReference>
<protein>
    <recommendedName>
        <fullName evidence="5">tRNA (cytidine/uridine-2'-O-)-methyltransferase TrmJ</fullName>
        <ecNumber evidence="5">2.1.1.200</ecNumber>
    </recommendedName>
    <alternativeName>
        <fullName evidence="5">tRNA (cytidine(32)/uridine(32)-2'-O)-methyltransferase</fullName>
    </alternativeName>
    <alternativeName>
        <fullName evidence="5">tRNA Cm32/Um32 methyltransferase</fullName>
    </alternativeName>
</protein>
<comment type="subcellular location">
    <subcellularLocation>
        <location evidence="5">Cytoplasm</location>
    </subcellularLocation>
</comment>
<dbReference type="PANTHER" id="PTHR42786:SF2">
    <property type="entry name" value="TRNA (CYTIDINE_URIDINE-2'-O-)-METHYLTRANSFERASE TRMJ"/>
    <property type="match status" value="1"/>
</dbReference>
<dbReference type="Gene3D" id="3.40.1280.10">
    <property type="match status" value="1"/>
</dbReference>
<dbReference type="SUPFAM" id="SSF75217">
    <property type="entry name" value="alpha/beta knot"/>
    <property type="match status" value="1"/>
</dbReference>
<dbReference type="NCBIfam" id="TIGR00050">
    <property type="entry name" value="rRNA_methyl_1"/>
    <property type="match status" value="1"/>
</dbReference>
<dbReference type="GO" id="GO:0002128">
    <property type="term" value="P:tRNA nucleoside ribose methylation"/>
    <property type="evidence" value="ECO:0007669"/>
    <property type="project" value="TreeGrafter"/>
</dbReference>
<organism evidence="7 8">
    <name type="scientific">Kushneria phosphatilytica</name>
    <dbReference type="NCBI Taxonomy" id="657387"/>
    <lineage>
        <taxon>Bacteria</taxon>
        <taxon>Pseudomonadati</taxon>
        <taxon>Pseudomonadota</taxon>
        <taxon>Gammaproteobacteria</taxon>
        <taxon>Oceanospirillales</taxon>
        <taxon>Halomonadaceae</taxon>
        <taxon>Kushneria</taxon>
    </lineage>
</organism>
<feature type="compositionally biased region" description="Basic and acidic residues" evidence="6">
    <location>
        <begin position="250"/>
        <end position="259"/>
    </location>
</feature>
<evidence type="ECO:0000313" key="8">
    <source>
        <dbReference type="Proteomes" id="UP000322553"/>
    </source>
</evidence>
<dbReference type="GO" id="GO:0003723">
    <property type="term" value="F:RNA binding"/>
    <property type="evidence" value="ECO:0007669"/>
    <property type="project" value="InterPro"/>
</dbReference>
<dbReference type="OrthoDB" id="9806346at2"/>
<comment type="catalytic activity">
    <reaction evidence="5">
        <text>uridine(32) in tRNA + S-adenosyl-L-methionine = 2'-O-methyluridine(32) in tRNA + S-adenosyl-L-homocysteine + H(+)</text>
        <dbReference type="Rhea" id="RHEA:42936"/>
        <dbReference type="Rhea" id="RHEA-COMP:10107"/>
        <dbReference type="Rhea" id="RHEA-COMP:10290"/>
        <dbReference type="ChEBI" id="CHEBI:15378"/>
        <dbReference type="ChEBI" id="CHEBI:57856"/>
        <dbReference type="ChEBI" id="CHEBI:59789"/>
        <dbReference type="ChEBI" id="CHEBI:65315"/>
        <dbReference type="ChEBI" id="CHEBI:74478"/>
        <dbReference type="EC" id="2.1.1.200"/>
    </reaction>
</comment>
<dbReference type="FunFam" id="3.40.1280.10:FF:000006">
    <property type="entry name" value="Uncharacterized tRNA/rRNA methyltransferase HI_0380"/>
    <property type="match status" value="1"/>
</dbReference>
<evidence type="ECO:0000256" key="5">
    <source>
        <dbReference type="RuleBase" id="RU362024"/>
    </source>
</evidence>
<dbReference type="Proteomes" id="UP000322553">
    <property type="component" value="Chromosome"/>
</dbReference>
<comment type="similarity">
    <text evidence="1">Belongs to the class IV-like SAM-binding methyltransferase superfamily. RNA methyltransferase TrmH family.</text>
</comment>
<sequence>MLKNVRIVLIQTFHPGNIGSVARAMKTMGLSELILVNPRSFPDEEATRLAAGATDVLDNAQVVNEISDAVSDCVQVTGASARVRGLPLTHYDEADVMAREMVKTAHSGPVALIFGRERFGLTNEELRHCTHQLTLPANPDYPVLNLSQAVQVCTHELFTAWRRQPESGFRQARPRHATLPTQQQMQYFQEHLETALSEAGFFNQPHARTRDRLRAFFQRARPSRKELSLLRGVINALNGSSGKQPASQADSHDASREKK</sequence>
<evidence type="ECO:0000256" key="4">
    <source>
        <dbReference type="ARBA" id="ARBA00022691"/>
    </source>
</evidence>
<dbReference type="STRING" id="657387.BH688_06035"/>
<dbReference type="CDD" id="cd18093">
    <property type="entry name" value="SpoU-like_TrmJ"/>
    <property type="match status" value="1"/>
</dbReference>
<evidence type="ECO:0000256" key="3">
    <source>
        <dbReference type="ARBA" id="ARBA00022679"/>
    </source>
</evidence>
<dbReference type="AlphaFoldDB" id="A0A1S1NXP4"/>
<evidence type="ECO:0000256" key="1">
    <source>
        <dbReference type="ARBA" id="ARBA00007228"/>
    </source>
</evidence>
<evidence type="ECO:0000256" key="2">
    <source>
        <dbReference type="ARBA" id="ARBA00022603"/>
    </source>
</evidence>
<dbReference type="EMBL" id="CP043420">
    <property type="protein sequence ID" value="QEL11399.1"/>
    <property type="molecule type" value="Genomic_DNA"/>
</dbReference>
<evidence type="ECO:0000313" key="7">
    <source>
        <dbReference type="EMBL" id="QEL11399.1"/>
    </source>
</evidence>
<dbReference type="PANTHER" id="PTHR42786">
    <property type="entry name" value="TRNA/RRNA METHYLTRANSFERASE"/>
    <property type="match status" value="1"/>
</dbReference>
<comment type="subunit">
    <text evidence="5">Homodimer.</text>
</comment>
<reference evidence="7 8" key="1">
    <citation type="submission" date="2019-08" db="EMBL/GenBank/DDBJ databases">
        <title>Complete genome sequence of Kushneria sp. YCWA18, a halophilic phosphate-solubilizing bacterium isolated from Daqiao saltern in China.</title>
        <authorList>
            <person name="Du G.-X."/>
            <person name="Qu L.-Y."/>
        </authorList>
    </citation>
    <scope>NUCLEOTIDE SEQUENCE [LARGE SCALE GENOMIC DNA]</scope>
    <source>
        <strain evidence="7 8">YCWA18</strain>
    </source>
</reference>
<dbReference type="InterPro" id="IPR029026">
    <property type="entry name" value="tRNA_m1G_MTases_N"/>
</dbReference>
<dbReference type="KEGG" id="kuy:FY550_09775"/>
<dbReference type="GO" id="GO:0160206">
    <property type="term" value="F:tRNA (cytidine(32)/uridine(32)-2'-O)-methyltransferase activity"/>
    <property type="evidence" value="ECO:0007669"/>
    <property type="project" value="UniProtKB-EC"/>
</dbReference>
<feature type="region of interest" description="Disordered" evidence="6">
    <location>
        <begin position="237"/>
        <end position="259"/>
    </location>
</feature>
<dbReference type="InterPro" id="IPR029028">
    <property type="entry name" value="Alpha/beta_knot_MTases"/>
</dbReference>
<evidence type="ECO:0000256" key="6">
    <source>
        <dbReference type="SAM" id="MobiDB-lite"/>
    </source>
</evidence>
<accession>A0A1S1NXP4</accession>
<dbReference type="Gene3D" id="1.10.8.590">
    <property type="match status" value="1"/>
</dbReference>
<keyword evidence="4 5" id="KW-0949">S-adenosyl-L-methionine</keyword>
<gene>
    <name evidence="5" type="primary">trmJ</name>
    <name evidence="7" type="ORF">FY550_09775</name>
</gene>
<dbReference type="Pfam" id="PF00588">
    <property type="entry name" value="SpoU_methylase"/>
    <property type="match status" value="1"/>
</dbReference>
<keyword evidence="5" id="KW-0819">tRNA processing</keyword>